<evidence type="ECO:0000256" key="4">
    <source>
        <dbReference type="ARBA" id="ARBA00022692"/>
    </source>
</evidence>
<reference evidence="10 12" key="2">
    <citation type="submission" date="2019-11" db="EMBL/GenBank/DDBJ databases">
        <title>Draft genome sequences of five Paenibacillus species of dairy origin.</title>
        <authorList>
            <person name="Olajide A.M."/>
            <person name="Chen S."/>
            <person name="Lapointe G."/>
        </authorList>
    </citation>
    <scope>NUCLEOTIDE SEQUENCE [LARGE SCALE GENOMIC DNA]</scope>
    <source>
        <strain evidence="10 12">3CT49</strain>
    </source>
</reference>
<evidence type="ECO:0000313" key="12">
    <source>
        <dbReference type="Proteomes" id="UP000442469"/>
    </source>
</evidence>
<evidence type="ECO:0000313" key="11">
    <source>
        <dbReference type="Proteomes" id="UP000029278"/>
    </source>
</evidence>
<dbReference type="STRING" id="44252.DJ90_1324"/>
<feature type="transmembrane region" description="Helical" evidence="7">
    <location>
        <begin position="140"/>
        <end position="159"/>
    </location>
</feature>
<dbReference type="PATRIC" id="fig|44252.3.peg.5609"/>
<keyword evidence="3" id="KW-1003">Cell membrane</keyword>
<dbReference type="FunFam" id="1.10.3720.10:FF:000003">
    <property type="entry name" value="Aliphatic sulfonate ABC transporter permease"/>
    <property type="match status" value="1"/>
</dbReference>
<name>A0A090Y715_PAEMA</name>
<keyword evidence="2 7" id="KW-0813">Transport</keyword>
<sequence>MNHRSQPRTLFRIRRDIPPRLFNTIMAVTFLLLIALWYAGSHFSGINPIFLPTPEATFAYLFSVLQDGSLWGDIGVSCYRVLMGFLISVLIGVPLGLLSGAYKVVNAVMKPLIEFFRYLPVSALIPLIMVWTGVGETAKITIIVVGAVFSMTAMIADIVKNIQIDLINTAYTLGATQGQVIRSVIIPAMMPSVMDTMRMVMGWAWTYLIMAEMLASSSGLGYSIMIAERFMKTYIIFGGIFVIGLLGLLFDRIFAYINKRLFHWAEDL</sequence>
<feature type="transmembrane region" description="Helical" evidence="7">
    <location>
        <begin position="234"/>
        <end position="257"/>
    </location>
</feature>
<dbReference type="PANTHER" id="PTHR30151">
    <property type="entry name" value="ALKANE SULFONATE ABC TRANSPORTER-RELATED, MEMBRANE SUBUNIT"/>
    <property type="match status" value="1"/>
</dbReference>
<feature type="transmembrane region" description="Helical" evidence="7">
    <location>
        <begin position="81"/>
        <end position="103"/>
    </location>
</feature>
<feature type="domain" description="ABC transmembrane type-1" evidence="8">
    <location>
        <begin position="74"/>
        <end position="258"/>
    </location>
</feature>
<protein>
    <submittedName>
        <fullName evidence="10">ABC transporter permease subunit</fullName>
    </submittedName>
    <submittedName>
        <fullName evidence="9">Binding--dependent transport system inner membrane component family protein</fullName>
    </submittedName>
</protein>
<reference evidence="9 11" key="1">
    <citation type="submission" date="2014-04" db="EMBL/GenBank/DDBJ databases">
        <authorList>
            <person name="Bishop-Lilly K.A."/>
            <person name="Broomall S.M."/>
            <person name="Chain P.S."/>
            <person name="Chertkov O."/>
            <person name="Coyne S.R."/>
            <person name="Daligault H.E."/>
            <person name="Davenport K.W."/>
            <person name="Erkkila T."/>
            <person name="Frey K.G."/>
            <person name="Gibbons H.S."/>
            <person name="Gu W."/>
            <person name="Jaissle J."/>
            <person name="Johnson S.L."/>
            <person name="Koroleva G.I."/>
            <person name="Ladner J.T."/>
            <person name="Lo C.-C."/>
            <person name="Minogue T.D."/>
            <person name="Munk C."/>
            <person name="Palacios G.F."/>
            <person name="Redden C.L."/>
            <person name="Rosenzweig C.N."/>
            <person name="Scholz M.B."/>
            <person name="Teshima H."/>
            <person name="Xu Y."/>
        </authorList>
    </citation>
    <scope>NUCLEOTIDE SEQUENCE [LARGE SCALE GENOMIC DNA]</scope>
    <source>
        <strain evidence="9 11">8244</strain>
    </source>
</reference>
<evidence type="ECO:0000256" key="7">
    <source>
        <dbReference type="RuleBase" id="RU363032"/>
    </source>
</evidence>
<dbReference type="OrthoDB" id="9804353at2"/>
<comment type="subcellular location">
    <subcellularLocation>
        <location evidence="1 7">Cell membrane</location>
        <topology evidence="1 7">Multi-pass membrane protein</topology>
    </subcellularLocation>
</comment>
<dbReference type="Proteomes" id="UP000029278">
    <property type="component" value="Unassembled WGS sequence"/>
</dbReference>
<accession>A0A090Y715</accession>
<dbReference type="EMBL" id="JMQA01000047">
    <property type="protein sequence ID" value="KFM94548.1"/>
    <property type="molecule type" value="Genomic_DNA"/>
</dbReference>
<evidence type="ECO:0000256" key="5">
    <source>
        <dbReference type="ARBA" id="ARBA00022989"/>
    </source>
</evidence>
<dbReference type="AlphaFoldDB" id="A0A090Y715"/>
<gene>
    <name evidence="9" type="ORF">DJ90_1324</name>
    <name evidence="10" type="ORF">GNQ08_01290</name>
</gene>
<dbReference type="EMBL" id="WNZZ01000001">
    <property type="protein sequence ID" value="MUG21067.1"/>
    <property type="molecule type" value="Genomic_DNA"/>
</dbReference>
<dbReference type="GO" id="GO:0005886">
    <property type="term" value="C:plasma membrane"/>
    <property type="evidence" value="ECO:0007669"/>
    <property type="project" value="UniProtKB-SubCell"/>
</dbReference>
<feature type="transmembrane region" description="Helical" evidence="7">
    <location>
        <begin position="21"/>
        <end position="40"/>
    </location>
</feature>
<keyword evidence="11" id="KW-1185">Reference proteome</keyword>
<evidence type="ECO:0000256" key="6">
    <source>
        <dbReference type="ARBA" id="ARBA00023136"/>
    </source>
</evidence>
<dbReference type="GO" id="GO:0042918">
    <property type="term" value="P:alkanesulfonate transmembrane transport"/>
    <property type="evidence" value="ECO:0007669"/>
    <property type="project" value="UniProtKB-ARBA"/>
</dbReference>
<feature type="transmembrane region" description="Helical" evidence="7">
    <location>
        <begin position="115"/>
        <end position="134"/>
    </location>
</feature>
<evidence type="ECO:0000259" key="8">
    <source>
        <dbReference type="PROSITE" id="PS50928"/>
    </source>
</evidence>
<dbReference type="GeneID" id="77010698"/>
<dbReference type="RefSeq" id="WP_036618633.1">
    <property type="nucleotide sequence ID" value="NZ_BGML01000004.1"/>
</dbReference>
<keyword evidence="6 7" id="KW-0472">Membrane</keyword>
<dbReference type="PROSITE" id="PS50928">
    <property type="entry name" value="ABC_TM1"/>
    <property type="match status" value="1"/>
</dbReference>
<feature type="transmembrane region" description="Helical" evidence="7">
    <location>
        <begin position="202"/>
        <end position="222"/>
    </location>
</feature>
<dbReference type="Gene3D" id="1.10.3720.10">
    <property type="entry name" value="MetI-like"/>
    <property type="match status" value="1"/>
</dbReference>
<dbReference type="CDD" id="cd06261">
    <property type="entry name" value="TM_PBP2"/>
    <property type="match status" value="1"/>
</dbReference>
<keyword evidence="4 7" id="KW-0812">Transmembrane</keyword>
<dbReference type="Pfam" id="PF00528">
    <property type="entry name" value="BPD_transp_1"/>
    <property type="match status" value="1"/>
</dbReference>
<evidence type="ECO:0000256" key="3">
    <source>
        <dbReference type="ARBA" id="ARBA00022475"/>
    </source>
</evidence>
<dbReference type="PANTHER" id="PTHR30151:SF0">
    <property type="entry name" value="ABC TRANSPORTER PERMEASE PROTEIN MJ0413-RELATED"/>
    <property type="match status" value="1"/>
</dbReference>
<dbReference type="Proteomes" id="UP000442469">
    <property type="component" value="Unassembled WGS sequence"/>
</dbReference>
<dbReference type="SUPFAM" id="SSF161098">
    <property type="entry name" value="MetI-like"/>
    <property type="match status" value="1"/>
</dbReference>
<evidence type="ECO:0000313" key="10">
    <source>
        <dbReference type="EMBL" id="MUG21067.1"/>
    </source>
</evidence>
<comment type="similarity">
    <text evidence="7">Belongs to the binding-protein-dependent transport system permease family.</text>
</comment>
<evidence type="ECO:0000256" key="1">
    <source>
        <dbReference type="ARBA" id="ARBA00004651"/>
    </source>
</evidence>
<proteinExistence type="inferred from homology"/>
<keyword evidence="5 7" id="KW-1133">Transmembrane helix</keyword>
<dbReference type="InterPro" id="IPR035906">
    <property type="entry name" value="MetI-like_sf"/>
</dbReference>
<evidence type="ECO:0000256" key="2">
    <source>
        <dbReference type="ARBA" id="ARBA00022448"/>
    </source>
</evidence>
<organism evidence="9 11">
    <name type="scientific">Paenibacillus macerans</name>
    <name type="common">Bacillus macerans</name>
    <dbReference type="NCBI Taxonomy" id="44252"/>
    <lineage>
        <taxon>Bacteria</taxon>
        <taxon>Bacillati</taxon>
        <taxon>Bacillota</taxon>
        <taxon>Bacilli</taxon>
        <taxon>Bacillales</taxon>
        <taxon>Paenibacillaceae</taxon>
        <taxon>Paenibacillus</taxon>
    </lineage>
</organism>
<evidence type="ECO:0000313" key="9">
    <source>
        <dbReference type="EMBL" id="KFM94548.1"/>
    </source>
</evidence>
<comment type="caution">
    <text evidence="9">The sequence shown here is derived from an EMBL/GenBank/DDBJ whole genome shotgun (WGS) entry which is preliminary data.</text>
</comment>
<dbReference type="InterPro" id="IPR000515">
    <property type="entry name" value="MetI-like"/>
</dbReference>
<dbReference type="HOGENOM" id="CLU_046113_1_0_9"/>